<dbReference type="PANTHER" id="PTHR35890:SF3">
    <property type="entry name" value="ECOTIN"/>
    <property type="match status" value="1"/>
</dbReference>
<dbReference type="InterPro" id="IPR005658">
    <property type="entry name" value="Prot_inh_ecotin"/>
</dbReference>
<dbReference type="EMBL" id="MCBT01000001">
    <property type="protein sequence ID" value="OEG75753.1"/>
    <property type="molecule type" value="Genomic_DNA"/>
</dbReference>
<feature type="signal peptide" evidence="2">
    <location>
        <begin position="1"/>
        <end position="30"/>
    </location>
</feature>
<keyword evidence="7" id="KW-1185">Reference proteome</keyword>
<gene>
    <name evidence="3" type="primary">eco</name>
    <name evidence="4" type="ORF">BEL05_04510</name>
    <name evidence="5" type="ORF">BEL05_16100</name>
    <name evidence="3" type="ORF">TUM3794_28690</name>
</gene>
<dbReference type="GO" id="GO:0004867">
    <property type="term" value="F:serine-type endopeptidase inhibitor activity"/>
    <property type="evidence" value="ECO:0007669"/>
    <property type="project" value="InterPro"/>
</dbReference>
<evidence type="ECO:0000256" key="2">
    <source>
        <dbReference type="SAM" id="SignalP"/>
    </source>
</evidence>
<evidence type="ECO:0000256" key="1">
    <source>
        <dbReference type="ARBA" id="ARBA00010558"/>
    </source>
</evidence>
<dbReference type="AlphaFoldDB" id="A0A1E5INY2"/>
<dbReference type="STRING" id="23.BEL05_04510"/>
<dbReference type="EMBL" id="MCBT01000048">
    <property type="protein sequence ID" value="OEG72252.1"/>
    <property type="molecule type" value="Genomic_DNA"/>
</dbReference>
<dbReference type="PANTHER" id="PTHR35890">
    <property type="match status" value="1"/>
</dbReference>
<evidence type="ECO:0000313" key="5">
    <source>
        <dbReference type="EMBL" id="OEG75753.1"/>
    </source>
</evidence>
<comment type="caution">
    <text evidence="4">The sequence shown here is derived from an EMBL/GenBank/DDBJ whole genome shotgun (WGS) entry which is preliminary data.</text>
</comment>
<comment type="similarity">
    <text evidence="1">Belongs to the protease inhibitor I11 (ecotin) family.</text>
</comment>
<accession>A0A1E5INY2</accession>
<dbReference type="InterPro" id="IPR036198">
    <property type="entry name" value="Ecotin_sf"/>
</dbReference>
<dbReference type="OrthoDB" id="997196at2"/>
<proteinExistence type="inferred from homology"/>
<evidence type="ECO:0000313" key="7">
    <source>
        <dbReference type="Proteomes" id="UP000773469"/>
    </source>
</evidence>
<protein>
    <submittedName>
        <fullName evidence="4">Ecotin</fullName>
    </submittedName>
</protein>
<dbReference type="Pfam" id="PF03974">
    <property type="entry name" value="Ecotin"/>
    <property type="match status" value="1"/>
</dbReference>
<evidence type="ECO:0000313" key="3">
    <source>
        <dbReference type="EMBL" id="GIU43319.1"/>
    </source>
</evidence>
<dbReference type="Proteomes" id="UP000773469">
    <property type="component" value="Unassembled WGS sequence"/>
</dbReference>
<dbReference type="SUPFAM" id="SSF49772">
    <property type="entry name" value="Ecotin, trypsin inhibitor"/>
    <property type="match status" value="1"/>
</dbReference>
<dbReference type="Proteomes" id="UP000095230">
    <property type="component" value="Unassembled WGS sequence"/>
</dbReference>
<dbReference type="NCBIfam" id="NF002987">
    <property type="entry name" value="PRK03719.1"/>
    <property type="match status" value="1"/>
</dbReference>
<dbReference type="RefSeq" id="WP_069669930.1">
    <property type="nucleotide sequence ID" value="NZ_BPEU01000021.1"/>
</dbReference>
<keyword evidence="2" id="KW-0732">Signal</keyword>
<dbReference type="EMBL" id="BPEU01000021">
    <property type="protein sequence ID" value="GIU43319.1"/>
    <property type="molecule type" value="Genomic_DNA"/>
</dbReference>
<feature type="chain" id="PRO_5014268573" evidence="2">
    <location>
        <begin position="31"/>
        <end position="190"/>
    </location>
</feature>
<reference evidence="3 7" key="2">
    <citation type="submission" date="2021-05" db="EMBL/GenBank/DDBJ databases">
        <title>Molecular characterization for Shewanella algae harboring chromosomal blaOXA-55-like strains isolated from clinical and environment sample.</title>
        <authorList>
            <person name="Ohama Y."/>
            <person name="Aoki K."/>
            <person name="Harada S."/>
            <person name="Moriya K."/>
            <person name="Ishii Y."/>
            <person name="Tateda K."/>
        </authorList>
    </citation>
    <scope>NUCLEOTIDE SEQUENCE [LARGE SCALE GENOMIC DNA]</scope>
    <source>
        <strain evidence="3 7">MBTL60-118</strain>
    </source>
</reference>
<name>A0A1E5INY2_SHECO</name>
<sequence>MNTFSLNKQIQSLILTSVIAFTAAGNSAFATSPVHPSGLNQMNIHSSSYTAVTYQAEETSKMFPQPTEGMVQHILNLPALENEAQYRIEILIGRTELVDCNKHGLRGELKQMNLDGWGYNYYQVDTISDGPSTMMACFDKAKKEQFLTIPGELMLKYDSRLPKVFYLPEGAQLKYRVWTAEMEYQFTSSN</sequence>
<reference evidence="4 6" key="1">
    <citation type="submission" date="2016-07" db="EMBL/GenBank/DDBJ databases">
        <title>Whole-genome of two Shewanella species isolated from a digestive organ of sea cucumber Apostichopus japonicus Selenka 1867.</title>
        <authorList>
            <person name="Hong H.-H."/>
            <person name="Choi H."/>
            <person name="Cheon S."/>
            <person name="Oh J.-S."/>
            <person name="Lee H.-G."/>
            <person name="Park C."/>
        </authorList>
    </citation>
    <scope>NUCLEOTIDE SEQUENCE [LARGE SCALE GENOMIC DNA]</scope>
    <source>
        <strain evidence="4 6">CSB03KR</strain>
    </source>
</reference>
<evidence type="ECO:0000313" key="6">
    <source>
        <dbReference type="Proteomes" id="UP000095230"/>
    </source>
</evidence>
<organism evidence="4 6">
    <name type="scientific">Shewanella colwelliana</name>
    <name type="common">Alteromonas colwelliana</name>
    <dbReference type="NCBI Taxonomy" id="23"/>
    <lineage>
        <taxon>Bacteria</taxon>
        <taxon>Pseudomonadati</taxon>
        <taxon>Pseudomonadota</taxon>
        <taxon>Gammaproteobacteria</taxon>
        <taxon>Alteromonadales</taxon>
        <taxon>Shewanellaceae</taxon>
        <taxon>Shewanella</taxon>
    </lineage>
</organism>
<evidence type="ECO:0000313" key="4">
    <source>
        <dbReference type="EMBL" id="OEG72252.1"/>
    </source>
</evidence>
<dbReference type="Gene3D" id="2.60.40.550">
    <property type="entry name" value="Ecotin"/>
    <property type="match status" value="1"/>
</dbReference>